<keyword evidence="5 7" id="KW-0012">Acyltransferase</keyword>
<gene>
    <name evidence="7 9" type="primary">tsaD</name>
    <name evidence="9" type="ORF">JX001_16140</name>
</gene>
<accession>A0ABX7LT23</accession>
<keyword evidence="7" id="KW-0963">Cytoplasm</keyword>
<feature type="binding site" evidence="7">
    <location>
        <position position="182"/>
    </location>
    <ligand>
        <name>substrate</name>
    </ligand>
</feature>
<feature type="domain" description="Gcp-like" evidence="8">
    <location>
        <begin position="26"/>
        <end position="311"/>
    </location>
</feature>
<dbReference type="NCBIfam" id="TIGR03723">
    <property type="entry name" value="T6A_TsaD_YgjD"/>
    <property type="match status" value="1"/>
</dbReference>
<comment type="subcellular location">
    <subcellularLocation>
        <location evidence="7">Cytoplasm</location>
    </subcellularLocation>
</comment>
<evidence type="ECO:0000313" key="9">
    <source>
        <dbReference type="EMBL" id="QSF55966.1"/>
    </source>
</evidence>
<evidence type="ECO:0000256" key="1">
    <source>
        <dbReference type="ARBA" id="ARBA00022679"/>
    </source>
</evidence>
<dbReference type="InterPro" id="IPR000905">
    <property type="entry name" value="Gcp-like_dom"/>
</dbReference>
<dbReference type="Gene3D" id="3.30.420.40">
    <property type="match status" value="2"/>
</dbReference>
<dbReference type="Pfam" id="PF00814">
    <property type="entry name" value="TsaD"/>
    <property type="match status" value="1"/>
</dbReference>
<organism evidence="9 10">
    <name type="scientific">Brevundimonas fontaquae</name>
    <dbReference type="NCBI Taxonomy" id="2813778"/>
    <lineage>
        <taxon>Bacteria</taxon>
        <taxon>Pseudomonadati</taxon>
        <taxon>Pseudomonadota</taxon>
        <taxon>Alphaproteobacteria</taxon>
        <taxon>Caulobacterales</taxon>
        <taxon>Caulobacteraceae</taxon>
        <taxon>Brevundimonas</taxon>
    </lineage>
</organism>
<dbReference type="InterPro" id="IPR017861">
    <property type="entry name" value="KAE1/TsaD"/>
</dbReference>
<feature type="binding site" evidence="7">
    <location>
        <position position="169"/>
    </location>
    <ligand>
        <name>substrate</name>
    </ligand>
</feature>
<dbReference type="InterPro" id="IPR043129">
    <property type="entry name" value="ATPase_NBD"/>
</dbReference>
<feature type="binding site" evidence="7">
    <location>
        <position position="114"/>
    </location>
    <ligand>
        <name>Fe cation</name>
        <dbReference type="ChEBI" id="CHEBI:24875"/>
    </ligand>
</feature>
<dbReference type="PANTHER" id="PTHR11735">
    <property type="entry name" value="TRNA N6-ADENOSINE THREONYLCARBAMOYLTRANSFERASE"/>
    <property type="match status" value="1"/>
</dbReference>
<feature type="binding site" evidence="7">
    <location>
        <begin position="136"/>
        <end position="140"/>
    </location>
    <ligand>
        <name>substrate</name>
    </ligand>
</feature>
<evidence type="ECO:0000256" key="6">
    <source>
        <dbReference type="ARBA" id="ARBA00048117"/>
    </source>
</evidence>
<keyword evidence="10" id="KW-1185">Reference proteome</keyword>
<comment type="similarity">
    <text evidence="7">Belongs to the KAE1 / TsaD family.</text>
</comment>
<evidence type="ECO:0000256" key="4">
    <source>
        <dbReference type="ARBA" id="ARBA00023004"/>
    </source>
</evidence>
<evidence type="ECO:0000256" key="5">
    <source>
        <dbReference type="ARBA" id="ARBA00023315"/>
    </source>
</evidence>
<evidence type="ECO:0000259" key="8">
    <source>
        <dbReference type="Pfam" id="PF00814"/>
    </source>
</evidence>
<proteinExistence type="inferred from homology"/>
<keyword evidence="3 7" id="KW-0479">Metal-binding</keyword>
<dbReference type="HAMAP" id="MF_01445">
    <property type="entry name" value="TsaD"/>
    <property type="match status" value="1"/>
</dbReference>
<dbReference type="InterPro" id="IPR022450">
    <property type="entry name" value="TsaD"/>
</dbReference>
<comment type="function">
    <text evidence="7">Required for the formation of a threonylcarbamoyl group on adenosine at position 37 (t(6)A37) in tRNAs that read codons beginning with adenine. Is involved in the transfer of the threonylcarbamoyl moiety of threonylcarbamoyl-AMP (TC-AMP) to the N6 group of A37, together with TsaE and TsaB. TsaD likely plays a direct catalytic role in this reaction.</text>
</comment>
<keyword evidence="1 7" id="KW-0808">Transferase</keyword>
<feature type="binding site" evidence="7">
    <location>
        <position position="186"/>
    </location>
    <ligand>
        <name>substrate</name>
    </ligand>
</feature>
<name>A0ABX7LT23_9CAUL</name>
<dbReference type="PANTHER" id="PTHR11735:SF6">
    <property type="entry name" value="TRNA N6-ADENOSINE THREONYLCARBAMOYLTRANSFERASE, MITOCHONDRIAL"/>
    <property type="match status" value="1"/>
</dbReference>
<sequence length="356" mass="36971">MTVLGLETSCDETAASVVRLTEGRAEVLSSVVHSQIDDHAAYGGVVPEIAARSHVEMIAEVTRRAMAEADMAYDGLDGIAATAGPGLVGGVMVGLSFGKAAALARGLPLVAVNHLEGHAVSARLGAEVAYPFLLLLVSGGHCQLLEVRGVGDMSRIGATIDDAAGEAFDKIAKALGLGYPGGPALERLATQGDGSKIDLPRALLGRKDCDFSFSGLKTAAFRIAQTCQTEQDKADLADAVQNAIARQLSDRSERALAAYAETHEHRLFVVAGGVAANKTIRATLQATAAKHGFDFLAPPMAYCTDNAAMIALAGAERLALGLTSDIDVVARPRWPLDEARALSDPSHKPGRKGAKA</sequence>
<dbReference type="PRINTS" id="PR00789">
    <property type="entry name" value="OSIALOPTASE"/>
</dbReference>
<dbReference type="GO" id="GO:0061711">
    <property type="term" value="F:tRNA N(6)-L-threonylcarbamoyladenine synthase activity"/>
    <property type="evidence" value="ECO:0007669"/>
    <property type="project" value="UniProtKB-EC"/>
</dbReference>
<dbReference type="SUPFAM" id="SSF53067">
    <property type="entry name" value="Actin-like ATPase domain"/>
    <property type="match status" value="2"/>
</dbReference>
<comment type="catalytic activity">
    <reaction evidence="6 7">
        <text>L-threonylcarbamoyladenylate + adenosine(37) in tRNA = N(6)-L-threonylcarbamoyladenosine(37) in tRNA + AMP + H(+)</text>
        <dbReference type="Rhea" id="RHEA:37059"/>
        <dbReference type="Rhea" id="RHEA-COMP:10162"/>
        <dbReference type="Rhea" id="RHEA-COMP:10163"/>
        <dbReference type="ChEBI" id="CHEBI:15378"/>
        <dbReference type="ChEBI" id="CHEBI:73682"/>
        <dbReference type="ChEBI" id="CHEBI:74411"/>
        <dbReference type="ChEBI" id="CHEBI:74418"/>
        <dbReference type="ChEBI" id="CHEBI:456215"/>
        <dbReference type="EC" id="2.3.1.234"/>
    </reaction>
</comment>
<evidence type="ECO:0000256" key="3">
    <source>
        <dbReference type="ARBA" id="ARBA00022723"/>
    </source>
</evidence>
<feature type="binding site" evidence="7">
    <location>
        <position position="277"/>
    </location>
    <ligand>
        <name>substrate</name>
    </ligand>
</feature>
<dbReference type="CDD" id="cd24133">
    <property type="entry name" value="ASKHA_NBD_TsaD_bac"/>
    <property type="match status" value="1"/>
</dbReference>
<feature type="binding site" evidence="7">
    <location>
        <position position="118"/>
    </location>
    <ligand>
        <name>Fe cation</name>
        <dbReference type="ChEBI" id="CHEBI:24875"/>
    </ligand>
</feature>
<dbReference type="EMBL" id="CP070968">
    <property type="protein sequence ID" value="QSF55966.1"/>
    <property type="molecule type" value="Genomic_DNA"/>
</dbReference>
<protein>
    <recommendedName>
        <fullName evidence="7">tRNA N6-adenosine threonylcarbamoyltransferase</fullName>
        <ecNumber evidence="7">2.3.1.234</ecNumber>
    </recommendedName>
    <alternativeName>
        <fullName evidence="7">N6-L-threonylcarbamoyladenine synthase</fullName>
        <shortName evidence="7">t(6)A synthase</shortName>
    </alternativeName>
    <alternativeName>
        <fullName evidence="7">t(6)A37 threonylcarbamoyladenosine biosynthesis protein TsaD</fullName>
    </alternativeName>
    <alternativeName>
        <fullName evidence="7">tRNA threonylcarbamoyladenosine biosynthesis protein TsaD</fullName>
    </alternativeName>
</protein>
<evidence type="ECO:0000313" key="10">
    <source>
        <dbReference type="Proteomes" id="UP000662957"/>
    </source>
</evidence>
<comment type="cofactor">
    <cofactor evidence="7">
        <name>Fe(2+)</name>
        <dbReference type="ChEBI" id="CHEBI:29033"/>
    </cofactor>
    <text evidence="7">Binds 1 Fe(2+) ion per subunit.</text>
</comment>
<keyword evidence="2 7" id="KW-0819">tRNA processing</keyword>
<evidence type="ECO:0000256" key="2">
    <source>
        <dbReference type="ARBA" id="ARBA00022694"/>
    </source>
</evidence>
<keyword evidence="4 7" id="KW-0408">Iron</keyword>
<feature type="binding site" evidence="7">
    <location>
        <position position="305"/>
    </location>
    <ligand>
        <name>Fe cation</name>
        <dbReference type="ChEBI" id="CHEBI:24875"/>
    </ligand>
</feature>
<reference evidence="9 10" key="1">
    <citation type="submission" date="2021-02" db="EMBL/GenBank/DDBJ databases">
        <title>Brevundimonas sp. CS1 genome sequence.</title>
        <authorList>
            <person name="Lee K."/>
            <person name="Choi Y.-J."/>
            <person name="Son H.-R."/>
        </authorList>
    </citation>
    <scope>NUCLEOTIDE SEQUENCE [LARGE SCALE GENOMIC DNA]</scope>
    <source>
        <strain evidence="9 10">CS1</strain>
    </source>
</reference>
<dbReference type="Proteomes" id="UP000662957">
    <property type="component" value="Chromosome"/>
</dbReference>
<dbReference type="NCBIfam" id="TIGR00329">
    <property type="entry name" value="gcp_kae1"/>
    <property type="match status" value="1"/>
</dbReference>
<evidence type="ECO:0000256" key="7">
    <source>
        <dbReference type="HAMAP-Rule" id="MF_01445"/>
    </source>
</evidence>
<dbReference type="EC" id="2.3.1.234" evidence="7"/>